<name>A0A6J8BDI9_MYTCO</name>
<dbReference type="EMBL" id="CACVKT020003176">
    <property type="protein sequence ID" value="CAC5382008.1"/>
    <property type="molecule type" value="Genomic_DNA"/>
</dbReference>
<dbReference type="Gene3D" id="2.10.90.10">
    <property type="entry name" value="Cystine-knot cytokines"/>
    <property type="match status" value="1"/>
</dbReference>
<organism evidence="5 6">
    <name type="scientific">Mytilus coruscus</name>
    <name type="common">Sea mussel</name>
    <dbReference type="NCBI Taxonomy" id="42192"/>
    <lineage>
        <taxon>Eukaryota</taxon>
        <taxon>Metazoa</taxon>
        <taxon>Spiralia</taxon>
        <taxon>Lophotrochozoa</taxon>
        <taxon>Mollusca</taxon>
        <taxon>Bivalvia</taxon>
        <taxon>Autobranchia</taxon>
        <taxon>Pteriomorphia</taxon>
        <taxon>Mytilida</taxon>
        <taxon>Mytiloidea</taxon>
        <taxon>Mytilidae</taxon>
        <taxon>Mytilinae</taxon>
        <taxon>Mytilus</taxon>
    </lineage>
</organism>
<evidence type="ECO:0008006" key="7">
    <source>
        <dbReference type="Google" id="ProtNLM"/>
    </source>
</evidence>
<keyword evidence="4" id="KW-0732">Signal</keyword>
<protein>
    <recommendedName>
        <fullName evidence="7">IL17D</fullName>
    </recommendedName>
</protein>
<evidence type="ECO:0000313" key="5">
    <source>
        <dbReference type="EMBL" id="CAC5382008.1"/>
    </source>
</evidence>
<evidence type="ECO:0000256" key="3">
    <source>
        <dbReference type="ARBA" id="ARBA00022525"/>
    </source>
</evidence>
<dbReference type="AlphaFoldDB" id="A0A6J8BDI9"/>
<dbReference type="InterPro" id="IPR010345">
    <property type="entry name" value="IL-17_fam"/>
</dbReference>
<keyword evidence="3" id="KW-0964">Secreted</keyword>
<dbReference type="Pfam" id="PF06083">
    <property type="entry name" value="IL17"/>
    <property type="match status" value="1"/>
</dbReference>
<reference evidence="5 6" key="1">
    <citation type="submission" date="2020-06" db="EMBL/GenBank/DDBJ databases">
        <authorList>
            <person name="Li R."/>
            <person name="Bekaert M."/>
        </authorList>
    </citation>
    <scope>NUCLEOTIDE SEQUENCE [LARGE SCALE GENOMIC DNA]</scope>
    <source>
        <strain evidence="6">wild</strain>
    </source>
</reference>
<evidence type="ECO:0000256" key="1">
    <source>
        <dbReference type="ARBA" id="ARBA00004613"/>
    </source>
</evidence>
<dbReference type="InterPro" id="IPR029034">
    <property type="entry name" value="Cystine-knot_cytokine"/>
</dbReference>
<dbReference type="OrthoDB" id="6082108at2759"/>
<evidence type="ECO:0000313" key="6">
    <source>
        <dbReference type="Proteomes" id="UP000507470"/>
    </source>
</evidence>
<evidence type="ECO:0000256" key="4">
    <source>
        <dbReference type="ARBA" id="ARBA00022729"/>
    </source>
</evidence>
<evidence type="ECO:0000256" key="2">
    <source>
        <dbReference type="ARBA" id="ARBA00007236"/>
    </source>
</evidence>
<keyword evidence="6" id="KW-1185">Reference proteome</keyword>
<gene>
    <name evidence="5" type="ORF">MCOR_17875</name>
</gene>
<dbReference type="SUPFAM" id="SSF57501">
    <property type="entry name" value="Cystine-knot cytokines"/>
    <property type="match status" value="1"/>
</dbReference>
<proteinExistence type="inferred from homology"/>
<sequence>MKSTFTIVSRNFIYYTCLFCQLIASSLPVNGDSKLCEEPDNLLEIARRLYENNINLHNSYYMLEPPRNAIEQEYNKYKNLFDKYRSTVRLKMLGRRKCPKFLPTDPKTSTCPIFWELDFDVSRVPNTIFQAKCRCTKCIVRKRDEALSLLMKNYTCCPVYYYERVLRKVGCDSNNVFIYKKVLEPIQVSCTCSPKGLCHKG</sequence>
<dbReference type="GO" id="GO:0005125">
    <property type="term" value="F:cytokine activity"/>
    <property type="evidence" value="ECO:0007669"/>
    <property type="project" value="InterPro"/>
</dbReference>
<comment type="similarity">
    <text evidence="2">Belongs to the IL-17 family.</text>
</comment>
<dbReference type="Proteomes" id="UP000507470">
    <property type="component" value="Unassembled WGS sequence"/>
</dbReference>
<accession>A0A6J8BDI9</accession>
<dbReference type="GO" id="GO:0005576">
    <property type="term" value="C:extracellular region"/>
    <property type="evidence" value="ECO:0007669"/>
    <property type="project" value="UniProtKB-SubCell"/>
</dbReference>
<comment type="subcellular location">
    <subcellularLocation>
        <location evidence="1">Secreted</location>
    </subcellularLocation>
</comment>